<keyword evidence="3" id="KW-1185">Reference proteome</keyword>
<reference evidence="2 3" key="1">
    <citation type="submission" date="2018-11" db="EMBL/GenBank/DDBJ databases">
        <authorList>
            <consortium name="Pathogen Informatics"/>
        </authorList>
    </citation>
    <scope>NUCLEOTIDE SEQUENCE [LARGE SCALE GENOMIC DNA]</scope>
    <source>
        <strain evidence="2 3">Costa Rica</strain>
    </source>
</reference>
<feature type="transmembrane region" description="Helical" evidence="1">
    <location>
        <begin position="76"/>
        <end position="99"/>
    </location>
</feature>
<evidence type="ECO:0000256" key="1">
    <source>
        <dbReference type="SAM" id="Phobius"/>
    </source>
</evidence>
<feature type="transmembrane region" description="Helical" evidence="1">
    <location>
        <begin position="638"/>
        <end position="656"/>
    </location>
</feature>
<dbReference type="InterPro" id="IPR023299">
    <property type="entry name" value="ATPase_P-typ_cyto_dom_N"/>
</dbReference>
<name>A0A3P7HWV0_ANGCS</name>
<dbReference type="SUPFAM" id="SSF81660">
    <property type="entry name" value="Metal cation-transporting ATPase, ATP-binding domain N"/>
    <property type="match status" value="1"/>
</dbReference>
<accession>A0A3P7HWV0</accession>
<dbReference type="PANTHER" id="PTHR13219:SF6">
    <property type="entry name" value="TRANSMEMBRANE PROTEIN 94"/>
    <property type="match status" value="1"/>
</dbReference>
<dbReference type="AlphaFoldDB" id="A0A3P7HWV0"/>
<keyword evidence="1" id="KW-0472">Membrane</keyword>
<dbReference type="OrthoDB" id="5568754at2759"/>
<dbReference type="PANTHER" id="PTHR13219">
    <property type="entry name" value="TRANSMEMBRANE PROTEIN 94"/>
    <property type="match status" value="1"/>
</dbReference>
<feature type="transmembrane region" description="Helical" evidence="1">
    <location>
        <begin position="662"/>
        <end position="685"/>
    </location>
</feature>
<keyword evidence="1" id="KW-0812">Transmembrane</keyword>
<proteinExistence type="predicted"/>
<gene>
    <name evidence="2" type="ORF">ACOC_LOCUS6479</name>
</gene>
<dbReference type="EMBL" id="UYYA01003950">
    <property type="protein sequence ID" value="VDM58064.1"/>
    <property type="molecule type" value="Genomic_DNA"/>
</dbReference>
<dbReference type="InterPro" id="IPR039720">
    <property type="entry name" value="TMEM94"/>
</dbReference>
<keyword evidence="1" id="KW-1133">Transmembrane helix</keyword>
<sequence>MRILSDVFVESRVLVTVQNLLPGLFQLHYCVHAVGERVILPAVVAFILRGNIAVCNVLRVPTGGTKTVIPVLVLKAILYLCIYVYICIVKCMYCISLLICPLVNSTKDFVTLFGSVTGTSFFDKKGLLAPMNPCLDKVVFFRPNTEGQNNDSASLEILDLSSEQLLDGSWNVGFDDPNWSRFDSSLRVIGQMLLLNGCDTLFSTFLDHLSAVALTVPRTIATACRRCSCVFPRLVGFKKNARDQFLEIPGVLGFYQRRPGDAPLQGVTKHQTPLEMAYCTLHADGHSLYNHLSCQGTANLVLEACTHVWNGESLVPLTERLIKAATDFYQRHSVTGYCLALSYRPVGSTLDDSLRGYYFEVPLHHVRTRREMLPRTHKYPCRWFTGHVLCGMIVTQYEVVPQAVQFIDHLEKLCVRFVYFSRENELRSRVFAEKLGLEAGWNCHVSLAEIADSTDRRTLKDFFRSKCENTLENLQFQSALLSVKSVAALPNKARLPTGISAVRPHLEQVDNVPLLVGLITDCTPEANLQMLEIMQVIKKLFKLKTFVFLYYLSCEIYPDHSLVNLSVFLYTSQETSFQLLLLPKLIVACRHRLVSVKGSLAFHFLASCMLSLSLLTSVVAFLPLLFDFEQVHISLSNFLKMYTKLFMLVFFSYASGVQLHSVLPLFSVISLVVWTIVILVMNELIKRRSIRSFIREQRRTKLGFDTKLGMNSPY</sequence>
<dbReference type="Proteomes" id="UP000267027">
    <property type="component" value="Unassembled WGS sequence"/>
</dbReference>
<evidence type="ECO:0000313" key="2">
    <source>
        <dbReference type="EMBL" id="VDM58064.1"/>
    </source>
</evidence>
<organism evidence="2 3">
    <name type="scientific">Angiostrongylus costaricensis</name>
    <name type="common">Nematode worm</name>
    <dbReference type="NCBI Taxonomy" id="334426"/>
    <lineage>
        <taxon>Eukaryota</taxon>
        <taxon>Metazoa</taxon>
        <taxon>Ecdysozoa</taxon>
        <taxon>Nematoda</taxon>
        <taxon>Chromadorea</taxon>
        <taxon>Rhabditida</taxon>
        <taxon>Rhabditina</taxon>
        <taxon>Rhabditomorpha</taxon>
        <taxon>Strongyloidea</taxon>
        <taxon>Metastrongylidae</taxon>
        <taxon>Angiostrongylus</taxon>
    </lineage>
</organism>
<protein>
    <submittedName>
        <fullName evidence="2">Uncharacterized protein</fullName>
    </submittedName>
</protein>
<dbReference type="GO" id="GO:0000166">
    <property type="term" value="F:nucleotide binding"/>
    <property type="evidence" value="ECO:0007669"/>
    <property type="project" value="InterPro"/>
</dbReference>
<evidence type="ECO:0000313" key="3">
    <source>
        <dbReference type="Proteomes" id="UP000267027"/>
    </source>
</evidence>
<feature type="transmembrane region" description="Helical" evidence="1">
    <location>
        <begin position="600"/>
        <end position="626"/>
    </location>
</feature>